<reference evidence="2" key="1">
    <citation type="submission" date="2020-05" db="EMBL/GenBank/DDBJ databases">
        <title>WGS assembly of Panicum virgatum.</title>
        <authorList>
            <person name="Lovell J.T."/>
            <person name="Jenkins J."/>
            <person name="Shu S."/>
            <person name="Juenger T.E."/>
            <person name="Schmutz J."/>
        </authorList>
    </citation>
    <scope>NUCLEOTIDE SEQUENCE</scope>
    <source>
        <strain evidence="2">AP13</strain>
    </source>
</reference>
<comment type="caution">
    <text evidence="2">The sequence shown here is derived from an EMBL/GenBank/DDBJ whole genome shotgun (WGS) entry which is preliminary data.</text>
</comment>
<dbReference type="EMBL" id="CM029053">
    <property type="protein sequence ID" value="KAG2554821.1"/>
    <property type="molecule type" value="Genomic_DNA"/>
</dbReference>
<evidence type="ECO:0000313" key="3">
    <source>
        <dbReference type="Proteomes" id="UP000823388"/>
    </source>
</evidence>
<accession>A0A8T0NXZ7</accession>
<proteinExistence type="predicted"/>
<protein>
    <submittedName>
        <fullName evidence="2">Uncharacterized protein</fullName>
    </submittedName>
</protein>
<gene>
    <name evidence="2" type="ORF">PVAP13_9KG585201</name>
</gene>
<sequence length="127" mass="13285">MGACRCEIRLLWTKIRPQSGDGSEAGGAVPHGLGGVDPGGPAARELPRRVARSGVGREAPSPAWRRRAGVARSSHARQPDLRMDGQGARGSRAGVCIMEFSRGGVCTPLPQVVPSPRISPSAPFLEP</sequence>
<organism evidence="2 3">
    <name type="scientific">Panicum virgatum</name>
    <name type="common">Blackwell switchgrass</name>
    <dbReference type="NCBI Taxonomy" id="38727"/>
    <lineage>
        <taxon>Eukaryota</taxon>
        <taxon>Viridiplantae</taxon>
        <taxon>Streptophyta</taxon>
        <taxon>Embryophyta</taxon>
        <taxon>Tracheophyta</taxon>
        <taxon>Spermatophyta</taxon>
        <taxon>Magnoliopsida</taxon>
        <taxon>Liliopsida</taxon>
        <taxon>Poales</taxon>
        <taxon>Poaceae</taxon>
        <taxon>PACMAD clade</taxon>
        <taxon>Panicoideae</taxon>
        <taxon>Panicodae</taxon>
        <taxon>Paniceae</taxon>
        <taxon>Panicinae</taxon>
        <taxon>Panicum</taxon>
        <taxon>Panicum sect. Hiantes</taxon>
    </lineage>
</organism>
<evidence type="ECO:0000256" key="1">
    <source>
        <dbReference type="SAM" id="MobiDB-lite"/>
    </source>
</evidence>
<dbReference type="EMBL" id="CM029053">
    <property type="protein sequence ID" value="KAG2554820.1"/>
    <property type="molecule type" value="Genomic_DNA"/>
</dbReference>
<feature type="region of interest" description="Disordered" evidence="1">
    <location>
        <begin position="17"/>
        <end position="89"/>
    </location>
</feature>
<keyword evidence="3" id="KW-1185">Reference proteome</keyword>
<evidence type="ECO:0000313" key="2">
    <source>
        <dbReference type="EMBL" id="KAG2554821.1"/>
    </source>
</evidence>
<name>A0A8T0NXZ7_PANVG</name>
<dbReference type="AlphaFoldDB" id="A0A8T0NXZ7"/>
<dbReference type="Proteomes" id="UP000823388">
    <property type="component" value="Chromosome 9K"/>
</dbReference>